<dbReference type="Pfam" id="PF00155">
    <property type="entry name" value="Aminotran_1_2"/>
    <property type="match status" value="1"/>
</dbReference>
<keyword evidence="5" id="KW-0808">Transferase</keyword>
<evidence type="ECO:0000256" key="2">
    <source>
        <dbReference type="ARBA" id="ARBA00007441"/>
    </source>
</evidence>
<comment type="cofactor">
    <cofactor evidence="1">
        <name>pyridoxal 5'-phosphate</name>
        <dbReference type="ChEBI" id="CHEBI:597326"/>
    </cofactor>
</comment>
<dbReference type="InterPro" id="IPR050859">
    <property type="entry name" value="Class-I_PLP-dep_aminotransf"/>
</dbReference>
<dbReference type="PANTHER" id="PTHR42790:SF19">
    <property type="entry name" value="KYNURENINE_ALPHA-AMINOADIPATE AMINOTRANSFERASE, MITOCHONDRIAL"/>
    <property type="match status" value="1"/>
</dbReference>
<dbReference type="InterPro" id="IPR015422">
    <property type="entry name" value="PyrdxlP-dep_Trfase_small"/>
</dbReference>
<dbReference type="GO" id="GO:1901605">
    <property type="term" value="P:alpha-amino acid metabolic process"/>
    <property type="evidence" value="ECO:0007669"/>
    <property type="project" value="TreeGrafter"/>
</dbReference>
<evidence type="ECO:0000313" key="8">
    <source>
        <dbReference type="EMBL" id="MBD6615175.1"/>
    </source>
</evidence>
<dbReference type="Proteomes" id="UP001165986">
    <property type="component" value="Unassembled WGS sequence"/>
</dbReference>
<dbReference type="RefSeq" id="WP_191756414.1">
    <property type="nucleotide sequence ID" value="NZ_VJXY01000003.1"/>
</dbReference>
<dbReference type="PANTHER" id="PTHR42790">
    <property type="entry name" value="AMINOTRANSFERASE"/>
    <property type="match status" value="1"/>
</dbReference>
<keyword evidence="9" id="KW-1185">Reference proteome</keyword>
<evidence type="ECO:0000256" key="5">
    <source>
        <dbReference type="ARBA" id="ARBA00022679"/>
    </source>
</evidence>
<evidence type="ECO:0000256" key="3">
    <source>
        <dbReference type="ARBA" id="ARBA00011738"/>
    </source>
</evidence>
<dbReference type="InterPro" id="IPR015421">
    <property type="entry name" value="PyrdxlP-dep_Trfase_major"/>
</dbReference>
<comment type="subunit">
    <text evidence="3">Homodimer.</text>
</comment>
<dbReference type="GO" id="GO:0008483">
    <property type="term" value="F:transaminase activity"/>
    <property type="evidence" value="ECO:0007669"/>
    <property type="project" value="UniProtKB-KW"/>
</dbReference>
<comment type="similarity">
    <text evidence="2">Belongs to the class-I pyridoxal-phosphate-dependent aminotransferase family.</text>
</comment>
<dbReference type="GO" id="GO:0030170">
    <property type="term" value="F:pyridoxal phosphate binding"/>
    <property type="evidence" value="ECO:0007669"/>
    <property type="project" value="InterPro"/>
</dbReference>
<evidence type="ECO:0000256" key="1">
    <source>
        <dbReference type="ARBA" id="ARBA00001933"/>
    </source>
</evidence>
<reference evidence="8" key="1">
    <citation type="submission" date="2019-07" db="EMBL/GenBank/DDBJ databases">
        <title>Toxilogical consequences of a new and cryptic species of cyanobacteria (Komarekiella delphini-convector) recovered from the epidermis of a bottlenose dolphin and 1500 ft. in the air.</title>
        <authorList>
            <person name="Brown A.O."/>
            <person name="Dvorak P."/>
            <person name="Villanueva C.D."/>
            <person name="Foss A.J."/>
            <person name="Garvey A.D."/>
            <person name="Gibson Q.A."/>
            <person name="Johansen J.R."/>
            <person name="Casamatta D.A."/>
        </authorList>
    </citation>
    <scope>NUCLEOTIDE SEQUENCE</scope>
    <source>
        <strain evidence="8">SJRDD-AB1</strain>
    </source>
</reference>
<dbReference type="CDD" id="cd00609">
    <property type="entry name" value="AAT_like"/>
    <property type="match status" value="1"/>
</dbReference>
<organism evidence="8 9">
    <name type="scientific">Komarekiella delphini-convector SJRDD-AB1</name>
    <dbReference type="NCBI Taxonomy" id="2593771"/>
    <lineage>
        <taxon>Bacteria</taxon>
        <taxon>Bacillati</taxon>
        <taxon>Cyanobacteriota</taxon>
        <taxon>Cyanophyceae</taxon>
        <taxon>Nostocales</taxon>
        <taxon>Nostocaceae</taxon>
        <taxon>Komarekiella</taxon>
        <taxon>Komarekiella delphini-convector</taxon>
    </lineage>
</organism>
<sequence length="399" mass="43489">MTSTPSYRIADLFAERARNLTPPTYGTELTKIITVSFAYGLADPILFPHTDLAAASATVLAQEAPTALNYGPPSDQLYEQIILRLRARGIAADRDRVIIGYGSSQILGLLPDVFVEPGDVVIVEGPTFLGVVNKFANAGAHLITIPVDELGMDVDVLEATLIDLKKQGIRPRFIYTIPTFHNPTGVTMPLFRRKKLVALAAEYGVLVVEDEAYTDLRFRGEVLPPIATLNDEGWVLYVSTFSKTIAPGIRLGWACGDPAIIERLAMFKSEGPVGPFVSHVVAHYCATGKLDNHIQDLIACYQHKCNLMLEAIAHEFPSDVVALRPDGGFFVWCKLPPDISANTLLTAASEHGVTFLPGTRCYANGQGDDAIRLAFSFQPTEKIVEGIAILGSVLRELRR</sequence>
<dbReference type="InterPro" id="IPR004839">
    <property type="entry name" value="Aminotransferase_I/II_large"/>
</dbReference>
<dbReference type="AlphaFoldDB" id="A0AA40SUE7"/>
<keyword evidence="6" id="KW-0663">Pyridoxal phosphate</keyword>
<evidence type="ECO:0000256" key="6">
    <source>
        <dbReference type="ARBA" id="ARBA00022898"/>
    </source>
</evidence>
<dbReference type="Gene3D" id="3.90.1150.10">
    <property type="entry name" value="Aspartate Aminotransferase, domain 1"/>
    <property type="match status" value="1"/>
</dbReference>
<accession>A0AA40SUE7</accession>
<dbReference type="FunFam" id="3.40.640.10:FF:000053">
    <property type="entry name" value="Aminotransferase, class I"/>
    <property type="match status" value="1"/>
</dbReference>
<keyword evidence="4 8" id="KW-0032">Aminotransferase</keyword>
<protein>
    <submittedName>
        <fullName evidence="8">PLP-dependent aminotransferase family protein</fullName>
    </submittedName>
</protein>
<evidence type="ECO:0000259" key="7">
    <source>
        <dbReference type="Pfam" id="PF00155"/>
    </source>
</evidence>
<evidence type="ECO:0000313" key="9">
    <source>
        <dbReference type="Proteomes" id="UP001165986"/>
    </source>
</evidence>
<feature type="domain" description="Aminotransferase class I/classII large" evidence="7">
    <location>
        <begin position="54"/>
        <end position="375"/>
    </location>
</feature>
<dbReference type="SUPFAM" id="SSF53383">
    <property type="entry name" value="PLP-dependent transferases"/>
    <property type="match status" value="1"/>
</dbReference>
<name>A0AA40SUE7_9NOST</name>
<dbReference type="InterPro" id="IPR015424">
    <property type="entry name" value="PyrdxlP-dep_Trfase"/>
</dbReference>
<comment type="caution">
    <text evidence="8">The sequence shown here is derived from an EMBL/GenBank/DDBJ whole genome shotgun (WGS) entry which is preliminary data.</text>
</comment>
<gene>
    <name evidence="8" type="ORF">FNW02_04735</name>
</gene>
<dbReference type="EMBL" id="VJXY01000003">
    <property type="protein sequence ID" value="MBD6615175.1"/>
    <property type="molecule type" value="Genomic_DNA"/>
</dbReference>
<proteinExistence type="inferred from homology"/>
<evidence type="ECO:0000256" key="4">
    <source>
        <dbReference type="ARBA" id="ARBA00022576"/>
    </source>
</evidence>
<dbReference type="Gene3D" id="3.40.640.10">
    <property type="entry name" value="Type I PLP-dependent aspartate aminotransferase-like (Major domain)"/>
    <property type="match status" value="1"/>
</dbReference>